<dbReference type="EMBL" id="JASNUQ010000002">
    <property type="protein sequence ID" value="MDK4289426.1"/>
    <property type="molecule type" value="Genomic_DNA"/>
</dbReference>
<accession>A0ABT7FUY9</accession>
<evidence type="ECO:0000256" key="1">
    <source>
        <dbReference type="SAM" id="MobiDB-lite"/>
    </source>
</evidence>
<sequence length="255" mass="27728">MNIQWVAPKKASLPEGDTSGWGGYSLAFNIFPPGKRWTAQSVAAEVTQNLSAYFTFTGCGQEISVGDRCELETPAGGQPVEVISVSKDGFVLKSLPGHVEGADRIISFKFYHAPSWGAAGSNRIFLGVKAWGPMSKASQLGPLNSLSVARISWSIFTKNLQGKLNDAETDYITADKAVGSAQNRSPERADEATYEPSPDTIYVDPDEVLNEWNPEEIPFVNLEDPTTMEEIPDSVIEKLLSEIPSEAANELEENN</sequence>
<protein>
    <submittedName>
        <fullName evidence="2">Uncharacterized protein</fullName>
    </submittedName>
</protein>
<comment type="caution">
    <text evidence="2">The sequence shown here is derived from an EMBL/GenBank/DDBJ whole genome shotgun (WGS) entry which is preliminary data.</text>
</comment>
<evidence type="ECO:0000313" key="3">
    <source>
        <dbReference type="Proteomes" id="UP001239759"/>
    </source>
</evidence>
<keyword evidence="3" id="KW-1185">Reference proteome</keyword>
<name>A0ABT7FUY9_9CORY</name>
<dbReference type="Proteomes" id="UP001239759">
    <property type="component" value="Unassembled WGS sequence"/>
</dbReference>
<dbReference type="RefSeq" id="WP_259802579.1">
    <property type="nucleotide sequence ID" value="NZ_JALXMR010000005.1"/>
</dbReference>
<organism evidence="2 3">
    <name type="scientific">Corynebacterium pseudodiphtheriticum</name>
    <dbReference type="NCBI Taxonomy" id="37637"/>
    <lineage>
        <taxon>Bacteria</taxon>
        <taxon>Bacillati</taxon>
        <taxon>Actinomycetota</taxon>
        <taxon>Actinomycetes</taxon>
        <taxon>Mycobacteriales</taxon>
        <taxon>Corynebacteriaceae</taxon>
        <taxon>Corynebacterium</taxon>
    </lineage>
</organism>
<feature type="region of interest" description="Disordered" evidence="1">
    <location>
        <begin position="178"/>
        <end position="200"/>
    </location>
</feature>
<proteinExistence type="predicted"/>
<evidence type="ECO:0000313" key="2">
    <source>
        <dbReference type="EMBL" id="MDK4289426.1"/>
    </source>
</evidence>
<reference evidence="2 3" key="1">
    <citation type="submission" date="2023-05" db="EMBL/GenBank/DDBJ databases">
        <title>Metabolic capabilities are highly conserved among human nasal-associated Corynebacterium species in pangenomic analyses.</title>
        <authorList>
            <person name="Tran T.H."/>
            <person name="Roberts A.Q."/>
            <person name="Escapa I.F."/>
            <person name="Gao W."/>
            <person name="Conlan S."/>
            <person name="Kong H."/>
            <person name="Segre J.A."/>
            <person name="Kelly M.S."/>
            <person name="Lemon K.P."/>
        </authorList>
    </citation>
    <scope>NUCLEOTIDE SEQUENCE [LARGE SCALE GENOMIC DNA]</scope>
    <source>
        <strain evidence="2 3">KPL3772</strain>
    </source>
</reference>
<gene>
    <name evidence="2" type="ORF">QPX23_01555</name>
</gene>